<dbReference type="OrthoDB" id="5572844at2759"/>
<gene>
    <name evidence="1" type="ORF">M407DRAFT_178197</name>
</gene>
<reference evidence="1 2" key="1">
    <citation type="submission" date="2014-04" db="EMBL/GenBank/DDBJ databases">
        <authorList>
            <consortium name="DOE Joint Genome Institute"/>
            <person name="Kuo A."/>
            <person name="Girlanda M."/>
            <person name="Perotto S."/>
            <person name="Kohler A."/>
            <person name="Nagy L.G."/>
            <person name="Floudas D."/>
            <person name="Copeland A."/>
            <person name="Barry K.W."/>
            <person name="Cichocki N."/>
            <person name="Veneault-Fourrey C."/>
            <person name="LaButti K."/>
            <person name="Lindquist E.A."/>
            <person name="Lipzen A."/>
            <person name="Lundell T."/>
            <person name="Morin E."/>
            <person name="Murat C."/>
            <person name="Sun H."/>
            <person name="Tunlid A."/>
            <person name="Henrissat B."/>
            <person name="Grigoriev I.V."/>
            <person name="Hibbett D.S."/>
            <person name="Martin F."/>
            <person name="Nordberg H.P."/>
            <person name="Cantor M.N."/>
            <person name="Hua S.X."/>
        </authorList>
    </citation>
    <scope>NUCLEOTIDE SEQUENCE [LARGE SCALE GENOMIC DNA]</scope>
    <source>
        <strain evidence="1 2">MUT 4182</strain>
    </source>
</reference>
<keyword evidence="2" id="KW-1185">Reference proteome</keyword>
<evidence type="ECO:0008006" key="3">
    <source>
        <dbReference type="Google" id="ProtNLM"/>
    </source>
</evidence>
<dbReference type="HOGENOM" id="CLU_2198943_0_0_1"/>
<proteinExistence type="predicted"/>
<dbReference type="Proteomes" id="UP000054248">
    <property type="component" value="Unassembled WGS sequence"/>
</dbReference>
<evidence type="ECO:0000313" key="2">
    <source>
        <dbReference type="Proteomes" id="UP000054248"/>
    </source>
</evidence>
<accession>A0A0C3MJH7</accession>
<dbReference type="Pfam" id="PF09729">
    <property type="entry name" value="Gti1_Pac2"/>
    <property type="match status" value="1"/>
</dbReference>
<dbReference type="EMBL" id="KN822946">
    <property type="protein sequence ID" value="KIO33832.1"/>
    <property type="molecule type" value="Genomic_DNA"/>
</dbReference>
<dbReference type="InterPro" id="IPR018608">
    <property type="entry name" value="Gti1/Pac2"/>
</dbReference>
<name>A0A0C3MJH7_9AGAM</name>
<dbReference type="PANTHER" id="PTHR28027">
    <property type="entry name" value="TRANSCRIPTIONAL REGULATOR MIT1"/>
    <property type="match status" value="1"/>
</dbReference>
<dbReference type="PANTHER" id="PTHR28027:SF2">
    <property type="entry name" value="TRANSCRIPTIONAL REGULATOR MIT1"/>
    <property type="match status" value="1"/>
</dbReference>
<protein>
    <recommendedName>
        <fullName evidence="3">Gti1/Pac2 family-domain-containing protein</fullName>
    </recommendedName>
</protein>
<evidence type="ECO:0000313" key="1">
    <source>
        <dbReference type="EMBL" id="KIO33832.1"/>
    </source>
</evidence>
<reference evidence="2" key="2">
    <citation type="submission" date="2015-01" db="EMBL/GenBank/DDBJ databases">
        <title>Evolutionary Origins and Diversification of the Mycorrhizal Mutualists.</title>
        <authorList>
            <consortium name="DOE Joint Genome Institute"/>
            <consortium name="Mycorrhizal Genomics Consortium"/>
            <person name="Kohler A."/>
            <person name="Kuo A."/>
            <person name="Nagy L.G."/>
            <person name="Floudas D."/>
            <person name="Copeland A."/>
            <person name="Barry K.W."/>
            <person name="Cichocki N."/>
            <person name="Veneault-Fourrey C."/>
            <person name="LaButti K."/>
            <person name="Lindquist E.A."/>
            <person name="Lipzen A."/>
            <person name="Lundell T."/>
            <person name="Morin E."/>
            <person name="Murat C."/>
            <person name="Riley R."/>
            <person name="Ohm R."/>
            <person name="Sun H."/>
            <person name="Tunlid A."/>
            <person name="Henrissat B."/>
            <person name="Grigoriev I.V."/>
            <person name="Hibbett D.S."/>
            <person name="Martin F."/>
        </authorList>
    </citation>
    <scope>NUCLEOTIDE SEQUENCE [LARGE SCALE GENOMIC DNA]</scope>
    <source>
        <strain evidence="2">MUT 4182</strain>
    </source>
</reference>
<sequence length="108" mass="12803">MDQQQKPTITDIRIRNTNDAHVIFYAVSERLLPMIKRRLDPEERAQVRPGNCYIWEERSADEEAVGMGMERWTDGLQWGPSRTRDDFLFYIQKSPEDGDGKRLKYGRR</sequence>
<dbReference type="GO" id="GO:0003677">
    <property type="term" value="F:DNA binding"/>
    <property type="evidence" value="ECO:0007669"/>
    <property type="project" value="TreeGrafter"/>
</dbReference>
<organism evidence="1 2">
    <name type="scientific">Tulasnella calospora MUT 4182</name>
    <dbReference type="NCBI Taxonomy" id="1051891"/>
    <lineage>
        <taxon>Eukaryota</taxon>
        <taxon>Fungi</taxon>
        <taxon>Dikarya</taxon>
        <taxon>Basidiomycota</taxon>
        <taxon>Agaricomycotina</taxon>
        <taxon>Agaricomycetes</taxon>
        <taxon>Cantharellales</taxon>
        <taxon>Tulasnellaceae</taxon>
        <taxon>Tulasnella</taxon>
    </lineage>
</organism>
<dbReference type="AlphaFoldDB" id="A0A0C3MJH7"/>